<gene>
    <name evidence="1" type="ORF">OCBIM_22022950mg</name>
</gene>
<organism evidence="1">
    <name type="scientific">Octopus bimaculoides</name>
    <name type="common">California two-spotted octopus</name>
    <dbReference type="NCBI Taxonomy" id="37653"/>
    <lineage>
        <taxon>Eukaryota</taxon>
        <taxon>Metazoa</taxon>
        <taxon>Spiralia</taxon>
        <taxon>Lophotrochozoa</taxon>
        <taxon>Mollusca</taxon>
        <taxon>Cephalopoda</taxon>
        <taxon>Coleoidea</taxon>
        <taxon>Octopodiformes</taxon>
        <taxon>Octopoda</taxon>
        <taxon>Incirrata</taxon>
        <taxon>Octopodidae</taxon>
        <taxon>Octopus</taxon>
    </lineage>
</organism>
<reference evidence="1" key="1">
    <citation type="submission" date="2015-07" db="EMBL/GenBank/DDBJ databases">
        <title>MeaNS - Measles Nucleotide Surveillance Program.</title>
        <authorList>
            <person name="Tran T."/>
            <person name="Druce J."/>
        </authorList>
    </citation>
    <scope>NUCLEOTIDE SEQUENCE</scope>
    <source>
        <strain evidence="1">UCB-OBI-ISO-001</strain>
        <tissue evidence="1">Gonad</tissue>
    </source>
</reference>
<evidence type="ECO:0000313" key="1">
    <source>
        <dbReference type="EMBL" id="KOF83947.1"/>
    </source>
</evidence>
<dbReference type="AlphaFoldDB" id="A0A0L8H423"/>
<dbReference type="EMBL" id="KQ419329">
    <property type="protein sequence ID" value="KOF83947.1"/>
    <property type="molecule type" value="Genomic_DNA"/>
</dbReference>
<sequence>MNEFRIPKQLLFGQFPTGRSVGSPLLHFKDKLKDNLKQCKIPFSSLENKALEHRTWCQSCFSSLQKFEQSQLQYRDQLCANMRERWQNVATLNGNLLLWFFDMKQSRSCCLLRKTHSK</sequence>
<protein>
    <submittedName>
        <fullName evidence="1">Uncharacterized protein</fullName>
    </submittedName>
</protein>
<name>A0A0L8H423_OCTBM</name>
<proteinExistence type="predicted"/>
<accession>A0A0L8H423</accession>